<dbReference type="OrthoDB" id="5847285at2759"/>
<dbReference type="eggNOG" id="ENOG502SX9E">
    <property type="taxonomic scope" value="Eukaryota"/>
</dbReference>
<feature type="coiled-coil region" evidence="7">
    <location>
        <begin position="130"/>
        <end position="157"/>
    </location>
</feature>
<dbReference type="GO" id="GO:0001228">
    <property type="term" value="F:DNA-binding transcription activator activity, RNA polymerase II-specific"/>
    <property type="evidence" value="ECO:0007669"/>
    <property type="project" value="TreeGrafter"/>
</dbReference>
<dbReference type="InterPro" id="IPR046347">
    <property type="entry name" value="bZIP_sf"/>
</dbReference>
<evidence type="ECO:0000313" key="9">
    <source>
        <dbReference type="EMBL" id="EFP08866.1"/>
    </source>
</evidence>
<dbReference type="SUPFAM" id="SSF57959">
    <property type="entry name" value="Leucine zipper domain"/>
    <property type="match status" value="1"/>
</dbReference>
<organism evidence="10">
    <name type="scientific">Caenorhabditis remanei</name>
    <name type="common">Caenorhabditis vulgaris</name>
    <dbReference type="NCBI Taxonomy" id="31234"/>
    <lineage>
        <taxon>Eukaryota</taxon>
        <taxon>Metazoa</taxon>
        <taxon>Ecdysozoa</taxon>
        <taxon>Nematoda</taxon>
        <taxon>Chromadorea</taxon>
        <taxon>Rhabditida</taxon>
        <taxon>Rhabditina</taxon>
        <taxon>Rhabditomorpha</taxon>
        <taxon>Rhabditoidea</taxon>
        <taxon>Rhabditidae</taxon>
        <taxon>Peloderinae</taxon>
        <taxon>Caenorhabditis</taxon>
    </lineage>
</organism>
<gene>
    <name evidence="9" type="ORF">CRE_18038</name>
</gene>
<dbReference type="CDD" id="cd14692">
    <property type="entry name" value="bZIP_ATF4"/>
    <property type="match status" value="1"/>
</dbReference>
<evidence type="ECO:0000256" key="1">
    <source>
        <dbReference type="ARBA" id="ARBA00004123"/>
    </source>
</evidence>
<dbReference type="InParanoid" id="E3MTX4"/>
<keyword evidence="6" id="KW-0539">Nucleus</keyword>
<keyword evidence="5" id="KW-0804">Transcription</keyword>
<dbReference type="FunFam" id="1.20.5.170:FF:000132">
    <property type="entry name" value="BZIP transcription factor family"/>
    <property type="match status" value="1"/>
</dbReference>
<evidence type="ECO:0000256" key="7">
    <source>
        <dbReference type="SAM" id="Coils"/>
    </source>
</evidence>
<evidence type="ECO:0000256" key="5">
    <source>
        <dbReference type="ARBA" id="ARBA00023163"/>
    </source>
</evidence>
<evidence type="ECO:0000256" key="2">
    <source>
        <dbReference type="ARBA" id="ARBA00007163"/>
    </source>
</evidence>
<dbReference type="PANTHER" id="PTHR13044">
    <property type="entry name" value="ACTIVATING TRANSCRIPTION FACTOR ATF 4/5"/>
    <property type="match status" value="1"/>
</dbReference>
<comment type="subcellular location">
    <subcellularLocation>
        <location evidence="1">Nucleus</location>
    </subcellularLocation>
</comment>
<feature type="compositionally biased region" description="Low complexity" evidence="8">
    <location>
        <begin position="8"/>
        <end position="33"/>
    </location>
</feature>
<evidence type="ECO:0000313" key="10">
    <source>
        <dbReference type="Proteomes" id="UP000008281"/>
    </source>
</evidence>
<dbReference type="OMA" id="SSMRDVF"/>
<evidence type="ECO:0000256" key="6">
    <source>
        <dbReference type="ARBA" id="ARBA00023242"/>
    </source>
</evidence>
<accession>E3MTX4</accession>
<dbReference type="EMBL" id="DS268477">
    <property type="protein sequence ID" value="EFP08866.1"/>
    <property type="molecule type" value="Genomic_DNA"/>
</dbReference>
<evidence type="ECO:0000256" key="3">
    <source>
        <dbReference type="ARBA" id="ARBA00023015"/>
    </source>
</evidence>
<keyword evidence="3" id="KW-0805">Transcription regulation</keyword>
<evidence type="ECO:0008006" key="11">
    <source>
        <dbReference type="Google" id="ProtNLM"/>
    </source>
</evidence>
<evidence type="ECO:0000256" key="4">
    <source>
        <dbReference type="ARBA" id="ARBA00023125"/>
    </source>
</evidence>
<comment type="similarity">
    <text evidence="2">Belongs to the bZIP family.</text>
</comment>
<dbReference type="PANTHER" id="PTHR13044:SF42">
    <property type="entry name" value="BZIP DOMAIN-CONTAINING PROTEIN"/>
    <property type="match status" value="1"/>
</dbReference>
<keyword evidence="10" id="KW-1185">Reference proteome</keyword>
<dbReference type="GO" id="GO:0000977">
    <property type="term" value="F:RNA polymerase II transcription regulatory region sequence-specific DNA binding"/>
    <property type="evidence" value="ECO:0007669"/>
    <property type="project" value="TreeGrafter"/>
</dbReference>
<dbReference type="FunCoup" id="E3MTX4">
    <property type="interactions" value="133"/>
</dbReference>
<dbReference type="STRING" id="31234.E3MTX4"/>
<dbReference type="AlphaFoldDB" id="E3MTX4"/>
<name>E3MTX4_CAERE</name>
<feature type="region of interest" description="Disordered" evidence="8">
    <location>
        <begin position="1"/>
        <end position="36"/>
    </location>
</feature>
<protein>
    <recommendedName>
        <fullName evidence="11">BZIP domain-containing protein</fullName>
    </recommendedName>
</protein>
<reference evidence="9" key="1">
    <citation type="submission" date="2007-07" db="EMBL/GenBank/DDBJ databases">
        <title>PCAP assembly of the Caenorhabditis remanei genome.</title>
        <authorList>
            <consortium name="The Caenorhabditis remanei Sequencing Consortium"/>
            <person name="Wilson R.K."/>
        </authorList>
    </citation>
    <scope>NUCLEOTIDE SEQUENCE [LARGE SCALE GENOMIC DNA]</scope>
    <source>
        <strain evidence="9">PB4641</strain>
    </source>
</reference>
<keyword evidence="4" id="KW-0238">DNA-binding</keyword>
<evidence type="ECO:0000256" key="8">
    <source>
        <dbReference type="SAM" id="MobiDB-lite"/>
    </source>
</evidence>
<dbReference type="HOGENOM" id="CLU_1604286_0_0_1"/>
<dbReference type="Proteomes" id="UP000008281">
    <property type="component" value="Unassembled WGS sequence"/>
</dbReference>
<dbReference type="GO" id="GO:0005634">
    <property type="term" value="C:nucleus"/>
    <property type="evidence" value="ECO:0007669"/>
    <property type="project" value="UniProtKB-SubCell"/>
</dbReference>
<sequence length="166" mass="18526">MSVDEVEVTVPSPSTSSDISSVSRKSSSSTSSSMRDVFVQPGQTLVIRGDDGQEYKVIVERVEESAPVSIKRKSSDDSLIAPKRARAAPVSLVNLSDEEIAERKKQQNRAAALRYRQKLRESRVLSVSAKETLSQRNAYLRDEAERLTKECDVLRRLIFDKLGKNV</sequence>
<proteinExistence type="inferred from homology"/>
<dbReference type="Gene3D" id="1.20.5.170">
    <property type="match status" value="1"/>
</dbReference>
<keyword evidence="7" id="KW-0175">Coiled coil</keyword>